<name>A0A8S5UTZ7_9CAUD</name>
<proteinExistence type="predicted"/>
<evidence type="ECO:0000313" key="1">
    <source>
        <dbReference type="EMBL" id="DAF97960.1"/>
    </source>
</evidence>
<dbReference type="EMBL" id="BK016139">
    <property type="protein sequence ID" value="DAF97960.1"/>
    <property type="molecule type" value="Genomic_DNA"/>
</dbReference>
<protein>
    <submittedName>
        <fullName evidence="1">Uncharacterized protein</fullName>
    </submittedName>
</protein>
<organism evidence="1">
    <name type="scientific">Siphoviridae sp. ctpyK9</name>
    <dbReference type="NCBI Taxonomy" id="2825679"/>
    <lineage>
        <taxon>Viruses</taxon>
        <taxon>Duplodnaviria</taxon>
        <taxon>Heunggongvirae</taxon>
        <taxon>Uroviricota</taxon>
        <taxon>Caudoviricetes</taxon>
    </lineage>
</organism>
<reference evidence="1" key="1">
    <citation type="journal article" date="2021" name="Proc. Natl. Acad. Sci. U.S.A.">
        <title>A Catalog of Tens of Thousands of Viruses from Human Metagenomes Reveals Hidden Associations with Chronic Diseases.</title>
        <authorList>
            <person name="Tisza M.J."/>
            <person name="Buck C.B."/>
        </authorList>
    </citation>
    <scope>NUCLEOTIDE SEQUENCE</scope>
    <source>
        <strain evidence="1">CtpyK9</strain>
    </source>
</reference>
<accession>A0A8S5UTZ7</accession>
<sequence>MPHPAYTAHAAETVGVGQIVHHENNDWIVTRSEQTPARPDLWTLTLRGPGATNRSGAYITKNRRGRVAVRTH</sequence>